<feature type="chain" id="PRO_5046697501" evidence="3">
    <location>
        <begin position="41"/>
        <end position="2147"/>
    </location>
</feature>
<dbReference type="InterPro" id="IPR022385">
    <property type="entry name" value="Rhs_assc_core"/>
</dbReference>
<protein>
    <submittedName>
        <fullName evidence="5">RHS repeat-associated core domain-containing protein</fullName>
    </submittedName>
</protein>
<evidence type="ECO:0000256" key="2">
    <source>
        <dbReference type="SAM" id="MobiDB-lite"/>
    </source>
</evidence>
<accession>A0ABP8ZWF8</accession>
<feature type="region of interest" description="Disordered" evidence="2">
    <location>
        <begin position="1027"/>
        <end position="1074"/>
    </location>
</feature>
<organism evidence="5 6">
    <name type="scientific">Streptomyces sanyensis</name>
    <dbReference type="NCBI Taxonomy" id="568869"/>
    <lineage>
        <taxon>Bacteria</taxon>
        <taxon>Bacillati</taxon>
        <taxon>Actinomycetota</taxon>
        <taxon>Actinomycetes</taxon>
        <taxon>Kitasatosporales</taxon>
        <taxon>Streptomycetaceae</taxon>
        <taxon>Streptomyces</taxon>
    </lineage>
</organism>
<feature type="region of interest" description="Disordered" evidence="2">
    <location>
        <begin position="1612"/>
        <end position="1653"/>
    </location>
</feature>
<feature type="region of interest" description="Disordered" evidence="2">
    <location>
        <begin position="1324"/>
        <end position="1345"/>
    </location>
</feature>
<keyword evidence="6" id="KW-1185">Reference proteome</keyword>
<dbReference type="InterPro" id="IPR006530">
    <property type="entry name" value="YD"/>
</dbReference>
<sequence>MSIPGTPRLRGGFLRPAVTALSTALIASLLQFAAAPAAQAEDGLRGLPDAEKPVKGSAENRVRPRTLDEGSPTPSHKPHSAPPAPAHEIVQLGDSAEPVQAESVPLTVGPAHGKGGRAARTTTPDAVDVRLLSTGDHRASEADDVVFTLRPRQSGGSTSSARRQHVSVEVDYKRFGEQYGGSYGSRLRLVQMPACALDGDKGGECGRTSPVAAINDKDAATLTAGHVALDAARPTVLALTAAAEGDTGTYKATSLSPSSSWNTQLNTGDFTWHYPMPTPEVPGALSPTVGLGYSAQSLDGRTTATNNQGSWIGDGFEYAPGFIERRYKACADDGEKSSTGSKPGDLCWGYDNAFLTFNGNSSELVPTGANSFKLKNDDGTKIDRLRNSGLANGDNDGEYWRLTSPDGTRYYFGYNRPSGWAAGKNETNSSWTVPVFGNDSGEPCNKATFAESWCQQTWRWNLDAVIDLHGNLMSYYYGKENNSYGRNLKAADDTPYVRGGYLKRIEYGLRGNFYKTPNAKVLFTSSERCLPEPGVSCAEDTIGDKASYWYDTPWDLNCKVGTECSEGRFSPSFWTRKRLTEVTTQVLQPDGTFHAVDSWKLKHRWGMADTDYQLLLDSIQHTGSGTATPITLPKTTLAYTQLPNRLDKTADGYAPFIKSRLSSIANETGGQTDITYSAPVCDAADLPTPQANTTRCFPQYYGGGFNEDPAVHWFNKYVTTSVVDTDRTGGAPDQVTRYTYLDGAAWHWDDNGLTKDKERTWSQWRGYGHVRIRTGGEGGDSALRSQEDHYFLRGMDGDRKDRAGGATRSVSVTLDPGEGAAISDHDAWAGFKYKQVTYDAPGGKILARTVNHPWRHETAAKQRDWGSIAAHYIGTAHTKTFNSLDGGAGVRWRTTSTATTFDDTTGRAVQANDFGDDSTAADDECTRTTYATNTSLNVLGLTSRVETVAGSCADTPDRSRDVISDVRTAYDGKSYGAAPTKGDSTTTATLRSHDGTKATYLETGATFDSYGRQLTATDLTADVIVTGTGDPIRTPRSDGRTTTTAYTPATGRPTQITSTTPPATAGDAATAQTRTQELDPVRGLVTKETDTNGKVTEFAFDALGRSLKVWLADRRNTQTPSFQFSYTVAEGKPVAVTTKRLNNNGGQIASTVIYDGQLRKRQTQEPGPGGGRILSDVFYDEQGLATRTFAPYYTTGAPGTSLFKPEDALSVETQTHTTYDGLERPVEVKQIAGNGDGGTVLQTTRTIYGGDRTTVIPPVGGTATTTLTDARGQTTELRRHHTRSAESAYDTTMYAYDVRDNLAKVTDPAGNIWSYSYDQLGRQTRAQDPAKGTSTSAYDDRGQLTSTQDARGTKFAYTYDNLGRKTELRQGSATGALRAKWVYDTVPGAKGYLAESIRYEDGEAYTKKVTQYDRLYRASRTAVVIPASEGALAGTYQTGTSYKASGLVAGVSYSAAGALPGGGFNYGYEDETLRPISVFGQGMSTSISYSLTGKPLQYTMGLTAGGNKTQVTNTYEWGTQRLATSRVDRQEQSGVDRNVTYRYDEAGNILSQSDVSRTGTDNQCYTYDYLRRVTEAWTAKTTTCAAKPAAADLGGPAPYWHSYTYDKAGNRLTETRHDTGGDTGKDTKRTYDYTPPGTADANQLTGVTTTQGSDTSTASYGYDAAGNTTTRPGQKLTWDTEGHVATVSEGRSTTSYLYDADGNRLITRAPSKTTLHLGHTEITLDKGVTTAKATRYMSLGGGNQAIRNNDGTFAFTLADHQGTAGLSVKADDLALSQRRNLPFGGSRGTDSGAWPGTKGFVGGTDDTDTTGLVHLGAREYDPAIGRFISVDPVLDVTDSQQMNGYNYANNSPVTLSDPDGLRPIGPTDTVRGDEEYARKHHGSQWVNNGYGWYWKNVQQRKIKGHGTFTVTTYIGRGTRNHPAPRSSVVFDAIKPKPKEITMRPWMGGGTDGPSVTYTPPPVKTWQKVVLGILTGVSLTVAAAPVVLGVGPEITAACLANMAVCAEIGAEFGTGGAAGGSLPTSSGLRTLPPAKTGQPKVPTLYGPFHRRASPTQLPADRDKIVESGELWGTDPKTGGGPAAQAHLGPLHANHGPGSLEFYTTVPPTATSSRTGYVSWEAGKGDGIKAFTSDGKDWASIPVYIVEAR</sequence>
<feature type="domain" description="Teneurin-like YD-shell" evidence="4">
    <location>
        <begin position="1542"/>
        <end position="1853"/>
    </location>
</feature>
<name>A0ABP8ZWF8_9ACTN</name>
<dbReference type="Pfam" id="PF25023">
    <property type="entry name" value="TEN_YD-shell"/>
    <property type="match status" value="1"/>
</dbReference>
<keyword evidence="3" id="KW-0732">Signal</keyword>
<proteinExistence type="predicted"/>
<dbReference type="RefSeq" id="WP_345610271.1">
    <property type="nucleotide sequence ID" value="NZ_BAABJV010000002.1"/>
</dbReference>
<feature type="region of interest" description="Disordered" evidence="2">
    <location>
        <begin position="38"/>
        <end position="86"/>
    </location>
</feature>
<dbReference type="PANTHER" id="PTHR32305">
    <property type="match status" value="1"/>
</dbReference>
<feature type="compositionally biased region" description="Basic and acidic residues" evidence="2">
    <location>
        <begin position="42"/>
        <end position="68"/>
    </location>
</feature>
<dbReference type="InterPro" id="IPR031325">
    <property type="entry name" value="RHS_repeat"/>
</dbReference>
<feature type="compositionally biased region" description="Polar residues" evidence="2">
    <location>
        <begin position="1640"/>
        <end position="1653"/>
    </location>
</feature>
<dbReference type="Gene3D" id="2.180.10.10">
    <property type="entry name" value="RHS repeat-associated core"/>
    <property type="match status" value="2"/>
</dbReference>
<dbReference type="InterPro" id="IPR056823">
    <property type="entry name" value="TEN-like_YD-shell"/>
</dbReference>
<feature type="compositionally biased region" description="Basic and acidic residues" evidence="2">
    <location>
        <begin position="1613"/>
        <end position="1631"/>
    </location>
</feature>
<gene>
    <name evidence="5" type="ORF">GCM10023329_12020</name>
</gene>
<feature type="signal peptide" evidence="3">
    <location>
        <begin position="1"/>
        <end position="40"/>
    </location>
</feature>
<dbReference type="InterPro" id="IPR050708">
    <property type="entry name" value="T6SS_VgrG/RHS"/>
</dbReference>
<comment type="caution">
    <text evidence="5">The sequence shown here is derived from an EMBL/GenBank/DDBJ whole genome shotgun (WGS) entry which is preliminary data.</text>
</comment>
<dbReference type="NCBIfam" id="TIGR01643">
    <property type="entry name" value="YD_repeat_2x"/>
    <property type="match status" value="2"/>
</dbReference>
<evidence type="ECO:0000259" key="4">
    <source>
        <dbReference type="Pfam" id="PF25023"/>
    </source>
</evidence>
<dbReference type="Proteomes" id="UP001501147">
    <property type="component" value="Unassembled WGS sequence"/>
</dbReference>
<dbReference type="NCBIfam" id="TIGR03696">
    <property type="entry name" value="Rhs_assc_core"/>
    <property type="match status" value="1"/>
</dbReference>
<keyword evidence="1" id="KW-0677">Repeat</keyword>
<evidence type="ECO:0000256" key="1">
    <source>
        <dbReference type="ARBA" id="ARBA00022737"/>
    </source>
</evidence>
<dbReference type="PANTHER" id="PTHR32305:SF17">
    <property type="entry name" value="TRNA NUCLEASE WAPA"/>
    <property type="match status" value="1"/>
</dbReference>
<evidence type="ECO:0000313" key="5">
    <source>
        <dbReference type="EMBL" id="GAA4767264.1"/>
    </source>
</evidence>
<dbReference type="Pfam" id="PF05593">
    <property type="entry name" value="RHS_repeat"/>
    <property type="match status" value="2"/>
</dbReference>
<feature type="compositionally biased region" description="Low complexity" evidence="2">
    <location>
        <begin position="1040"/>
        <end position="1074"/>
    </location>
</feature>
<dbReference type="EMBL" id="BAABJV010000002">
    <property type="protein sequence ID" value="GAA4767264.1"/>
    <property type="molecule type" value="Genomic_DNA"/>
</dbReference>
<reference evidence="6" key="1">
    <citation type="journal article" date="2019" name="Int. J. Syst. Evol. Microbiol.">
        <title>The Global Catalogue of Microorganisms (GCM) 10K type strain sequencing project: providing services to taxonomists for standard genome sequencing and annotation.</title>
        <authorList>
            <consortium name="The Broad Institute Genomics Platform"/>
            <consortium name="The Broad Institute Genome Sequencing Center for Infectious Disease"/>
            <person name="Wu L."/>
            <person name="Ma J."/>
        </authorList>
    </citation>
    <scope>NUCLEOTIDE SEQUENCE [LARGE SCALE GENOMIC DNA]</scope>
    <source>
        <strain evidence="6">JCM 18324</strain>
    </source>
</reference>
<evidence type="ECO:0000256" key="3">
    <source>
        <dbReference type="SAM" id="SignalP"/>
    </source>
</evidence>
<evidence type="ECO:0000313" key="6">
    <source>
        <dbReference type="Proteomes" id="UP001501147"/>
    </source>
</evidence>